<dbReference type="Gramene" id="KGN66861">
    <property type="protein sequence ID" value="KGN66861"/>
    <property type="gene ID" value="Csa_1G701370"/>
</dbReference>
<dbReference type="AlphaFoldDB" id="A0A0A0M3R6"/>
<evidence type="ECO:0000313" key="2">
    <source>
        <dbReference type="EMBL" id="KGN66861.1"/>
    </source>
</evidence>
<keyword evidence="1" id="KW-1133">Transmembrane helix</keyword>
<proteinExistence type="predicted"/>
<reference evidence="2 3" key="2">
    <citation type="journal article" date="2009" name="PLoS ONE">
        <title>An integrated genetic and cytogenetic map of the cucumber genome.</title>
        <authorList>
            <person name="Ren Y."/>
            <person name="Zhang Z."/>
            <person name="Liu J."/>
            <person name="Staub J.E."/>
            <person name="Han Y."/>
            <person name="Cheng Z."/>
            <person name="Li X."/>
            <person name="Lu J."/>
            <person name="Miao H."/>
            <person name="Kang H."/>
            <person name="Xie B."/>
            <person name="Gu X."/>
            <person name="Wang X."/>
            <person name="Du Y."/>
            <person name="Jin W."/>
            <person name="Huang S."/>
        </authorList>
    </citation>
    <scope>NUCLEOTIDE SEQUENCE [LARGE SCALE GENOMIC DNA]</scope>
    <source>
        <strain evidence="3">cv. 9930</strain>
    </source>
</reference>
<organism evidence="2 3">
    <name type="scientific">Cucumis sativus</name>
    <name type="common">Cucumber</name>
    <dbReference type="NCBI Taxonomy" id="3659"/>
    <lineage>
        <taxon>Eukaryota</taxon>
        <taxon>Viridiplantae</taxon>
        <taxon>Streptophyta</taxon>
        <taxon>Embryophyta</taxon>
        <taxon>Tracheophyta</taxon>
        <taxon>Spermatophyta</taxon>
        <taxon>Magnoliopsida</taxon>
        <taxon>eudicotyledons</taxon>
        <taxon>Gunneridae</taxon>
        <taxon>Pentapetalae</taxon>
        <taxon>rosids</taxon>
        <taxon>fabids</taxon>
        <taxon>Cucurbitales</taxon>
        <taxon>Cucurbitaceae</taxon>
        <taxon>Benincaseae</taxon>
        <taxon>Cucumis</taxon>
    </lineage>
</organism>
<evidence type="ECO:0000256" key="1">
    <source>
        <dbReference type="SAM" id="Phobius"/>
    </source>
</evidence>
<reference evidence="2 3" key="1">
    <citation type="journal article" date="2009" name="Nat. Genet.">
        <title>The genome of the cucumber, Cucumis sativus L.</title>
        <authorList>
            <person name="Huang S."/>
            <person name="Li R."/>
            <person name="Zhang Z."/>
            <person name="Li L."/>
            <person name="Gu X."/>
            <person name="Fan W."/>
            <person name="Lucas W.J."/>
            <person name="Wang X."/>
            <person name="Xie B."/>
            <person name="Ni P."/>
            <person name="Ren Y."/>
            <person name="Zhu H."/>
            <person name="Li J."/>
            <person name="Lin K."/>
            <person name="Jin W."/>
            <person name="Fei Z."/>
            <person name="Li G."/>
            <person name="Staub J."/>
            <person name="Kilian A."/>
            <person name="van der Vossen E.A."/>
            <person name="Wu Y."/>
            <person name="Guo J."/>
            <person name="He J."/>
            <person name="Jia Z."/>
            <person name="Ren Y."/>
            <person name="Tian G."/>
            <person name="Lu Y."/>
            <person name="Ruan J."/>
            <person name="Qian W."/>
            <person name="Wang M."/>
            <person name="Huang Q."/>
            <person name="Li B."/>
            <person name="Xuan Z."/>
            <person name="Cao J."/>
            <person name="Asan"/>
            <person name="Wu Z."/>
            <person name="Zhang J."/>
            <person name="Cai Q."/>
            <person name="Bai Y."/>
            <person name="Zhao B."/>
            <person name="Han Y."/>
            <person name="Li Y."/>
            <person name="Li X."/>
            <person name="Wang S."/>
            <person name="Shi Q."/>
            <person name="Liu S."/>
            <person name="Cho W.K."/>
            <person name="Kim J.Y."/>
            <person name="Xu Y."/>
            <person name="Heller-Uszynska K."/>
            <person name="Miao H."/>
            <person name="Cheng Z."/>
            <person name="Zhang S."/>
            <person name="Wu J."/>
            <person name="Yang Y."/>
            <person name="Kang H."/>
            <person name="Li M."/>
            <person name="Liang H."/>
            <person name="Ren X."/>
            <person name="Shi Z."/>
            <person name="Wen M."/>
            <person name="Jian M."/>
            <person name="Yang H."/>
            <person name="Zhang G."/>
            <person name="Yang Z."/>
            <person name="Chen R."/>
            <person name="Liu S."/>
            <person name="Li J."/>
            <person name="Ma L."/>
            <person name="Liu H."/>
            <person name="Zhou Y."/>
            <person name="Zhao J."/>
            <person name="Fang X."/>
            <person name="Li G."/>
            <person name="Fang L."/>
            <person name="Li Y."/>
            <person name="Liu D."/>
            <person name="Zheng H."/>
            <person name="Zhang Y."/>
            <person name="Qin N."/>
            <person name="Li Z."/>
            <person name="Yang G."/>
            <person name="Yang S."/>
            <person name="Bolund L."/>
            <person name="Kristiansen K."/>
            <person name="Zheng H."/>
            <person name="Li S."/>
            <person name="Zhang X."/>
            <person name="Yang H."/>
            <person name="Wang J."/>
            <person name="Sun R."/>
            <person name="Zhang B."/>
            <person name="Jiang S."/>
            <person name="Wang J."/>
            <person name="Du Y."/>
            <person name="Li S."/>
        </authorList>
    </citation>
    <scope>NUCLEOTIDE SEQUENCE [LARGE SCALE GENOMIC DNA]</scope>
    <source>
        <strain evidence="3">cv. 9930</strain>
    </source>
</reference>
<keyword evidence="1" id="KW-0812">Transmembrane</keyword>
<reference evidence="2 3" key="3">
    <citation type="journal article" date="2010" name="BMC Genomics">
        <title>Transcriptome sequencing and comparative analysis of cucumber flowers with different sex types.</title>
        <authorList>
            <person name="Guo S."/>
            <person name="Zheng Y."/>
            <person name="Joung J.G."/>
            <person name="Liu S."/>
            <person name="Zhang Z."/>
            <person name="Crasta O.R."/>
            <person name="Sobral B.W."/>
            <person name="Xu Y."/>
            <person name="Huang S."/>
            <person name="Fei Z."/>
        </authorList>
    </citation>
    <scope>NUCLEOTIDE SEQUENCE [LARGE SCALE GENOMIC DNA]</scope>
    <source>
        <strain evidence="3">cv. 9930</strain>
    </source>
</reference>
<keyword evidence="3" id="KW-1185">Reference proteome</keyword>
<name>A0A0A0M3R6_CUCSA</name>
<accession>A0A0A0M3R6</accession>
<keyword evidence="1" id="KW-0472">Membrane</keyword>
<gene>
    <name evidence="2" type="ORF">Csa_1G701370</name>
</gene>
<protein>
    <submittedName>
        <fullName evidence="2">Uncharacterized protein</fullName>
    </submittedName>
</protein>
<dbReference type="Proteomes" id="UP000029981">
    <property type="component" value="Chromosome 1"/>
</dbReference>
<reference evidence="2 3" key="4">
    <citation type="journal article" date="2011" name="BMC Genomics">
        <title>RNA-Seq improves annotation of protein-coding genes in the cucumber genome.</title>
        <authorList>
            <person name="Li Z."/>
            <person name="Zhang Z."/>
            <person name="Yan P."/>
            <person name="Huang S."/>
            <person name="Fei Z."/>
            <person name="Lin K."/>
        </authorList>
    </citation>
    <scope>NUCLEOTIDE SEQUENCE [LARGE SCALE GENOMIC DNA]</scope>
    <source>
        <strain evidence="3">cv. 9930</strain>
    </source>
</reference>
<sequence>MALIKEIDPTYDEHAYLDRSLEISRAESYVEGPPALTSHYVKYALAYTYVDLPLLLLMFTIFLLETTMNEFLDRMQSSFTAKLSAINELLMVLVKDKAVDSQQCYGGGEGLSFNASEVENRVDDVFMDVPTPNIDDQHVDDKTRTSISEDLGDGIVSR</sequence>
<feature type="transmembrane region" description="Helical" evidence="1">
    <location>
        <begin position="44"/>
        <end position="64"/>
    </location>
</feature>
<dbReference type="EMBL" id="CM002922">
    <property type="protein sequence ID" value="KGN66861.1"/>
    <property type="molecule type" value="Genomic_DNA"/>
</dbReference>
<evidence type="ECO:0000313" key="3">
    <source>
        <dbReference type="Proteomes" id="UP000029981"/>
    </source>
</evidence>